<dbReference type="EMBL" id="BOOO01000044">
    <property type="protein sequence ID" value="GII33941.1"/>
    <property type="molecule type" value="Genomic_DNA"/>
</dbReference>
<evidence type="ECO:0000313" key="3">
    <source>
        <dbReference type="Proteomes" id="UP000650628"/>
    </source>
</evidence>
<dbReference type="RefSeq" id="WP_203957763.1">
    <property type="nucleotide sequence ID" value="NZ_BOOO01000044.1"/>
</dbReference>
<comment type="caution">
    <text evidence="2">The sequence shown here is derived from an EMBL/GenBank/DDBJ whole genome shotgun (WGS) entry which is preliminary data.</text>
</comment>
<evidence type="ECO:0000256" key="1">
    <source>
        <dbReference type="SAM" id="SignalP"/>
    </source>
</evidence>
<protein>
    <submittedName>
        <fullName evidence="2">Uncharacterized protein</fullName>
    </submittedName>
</protein>
<feature type="signal peptide" evidence="1">
    <location>
        <begin position="1"/>
        <end position="22"/>
    </location>
</feature>
<gene>
    <name evidence="2" type="ORF">Pmi06nite_73830</name>
</gene>
<feature type="chain" id="PRO_5035304613" evidence="1">
    <location>
        <begin position="23"/>
        <end position="54"/>
    </location>
</feature>
<organism evidence="2 3">
    <name type="scientific">Planotetraspora mira</name>
    <dbReference type="NCBI Taxonomy" id="58121"/>
    <lineage>
        <taxon>Bacteria</taxon>
        <taxon>Bacillati</taxon>
        <taxon>Actinomycetota</taxon>
        <taxon>Actinomycetes</taxon>
        <taxon>Streptosporangiales</taxon>
        <taxon>Streptosporangiaceae</taxon>
        <taxon>Planotetraspora</taxon>
    </lineage>
</organism>
<dbReference type="AlphaFoldDB" id="A0A8J3TWU5"/>
<evidence type="ECO:0000313" key="2">
    <source>
        <dbReference type="EMBL" id="GII33941.1"/>
    </source>
</evidence>
<sequence length="54" mass="5761">MAAVYAVAAFLVVFSFAVTVEANNPAVFPGRHDNDGAFGALFCVGLACSRRRWP</sequence>
<keyword evidence="3" id="KW-1185">Reference proteome</keyword>
<accession>A0A8J3TWU5</accession>
<proteinExistence type="predicted"/>
<reference evidence="2 3" key="1">
    <citation type="submission" date="2021-01" db="EMBL/GenBank/DDBJ databases">
        <title>Whole genome shotgun sequence of Planotetraspora mira NBRC 15435.</title>
        <authorList>
            <person name="Komaki H."/>
            <person name="Tamura T."/>
        </authorList>
    </citation>
    <scope>NUCLEOTIDE SEQUENCE [LARGE SCALE GENOMIC DNA]</scope>
    <source>
        <strain evidence="2 3">NBRC 15435</strain>
    </source>
</reference>
<dbReference type="Proteomes" id="UP000650628">
    <property type="component" value="Unassembled WGS sequence"/>
</dbReference>
<name>A0A8J3TWU5_9ACTN</name>
<keyword evidence="1" id="KW-0732">Signal</keyword>